<evidence type="ECO:0000313" key="3">
    <source>
        <dbReference type="Proteomes" id="UP000567186"/>
    </source>
</evidence>
<reference evidence="2 3" key="1">
    <citation type="submission" date="2020-04" db="EMBL/GenBank/DDBJ databases">
        <title>Marinobacter oceani sp. nov., isolated from marine solar saltern.</title>
        <authorList>
            <person name="Chen X.-Y."/>
        </authorList>
    </citation>
    <scope>NUCLEOTIDE SEQUENCE [LARGE SCALE GENOMIC DNA]</scope>
    <source>
        <strain evidence="2 3">W62</strain>
    </source>
</reference>
<dbReference type="Proteomes" id="UP000567186">
    <property type="component" value="Unassembled WGS sequence"/>
</dbReference>
<dbReference type="OrthoDB" id="9812358at2"/>
<dbReference type="InterPro" id="IPR035919">
    <property type="entry name" value="EAL_sf"/>
</dbReference>
<dbReference type="Gene3D" id="3.20.20.450">
    <property type="entry name" value="EAL domain"/>
    <property type="match status" value="1"/>
</dbReference>
<evidence type="ECO:0000313" key="2">
    <source>
        <dbReference type="EMBL" id="NMT64317.1"/>
    </source>
</evidence>
<dbReference type="RefSeq" id="WP_135955469.1">
    <property type="nucleotide sequence ID" value="NZ_JABCKY010000003.1"/>
</dbReference>
<gene>
    <name evidence="2" type="ORF">HIU99_11980</name>
</gene>
<keyword evidence="3" id="KW-1185">Reference proteome</keyword>
<sequence length="134" mass="15048">MAREDRFYRHTRLIADIFDMPTVAIPTLTSISNGFLKIDKSFINDLARNLKEGELVAGFRYCPRQGLEVGRRGMESAEQQKLLIGLGCDKIQGYLPGRPVSAENIPAILGERSQSRPFYYLNSGVKDVRSPTEV</sequence>
<protein>
    <submittedName>
        <fullName evidence="2">EAL domain-containing protein</fullName>
    </submittedName>
</protein>
<name>A0A7Y0WSZ9_9GAMM</name>
<organism evidence="2 3">
    <name type="scientific">Marinobacter orientalis</name>
    <dbReference type="NCBI Taxonomy" id="1928859"/>
    <lineage>
        <taxon>Bacteria</taxon>
        <taxon>Pseudomonadati</taxon>
        <taxon>Pseudomonadota</taxon>
        <taxon>Gammaproteobacteria</taxon>
        <taxon>Pseudomonadales</taxon>
        <taxon>Marinobacteraceae</taxon>
        <taxon>Marinobacter</taxon>
    </lineage>
</organism>
<dbReference type="PROSITE" id="PS50883">
    <property type="entry name" value="EAL"/>
    <property type="match status" value="1"/>
</dbReference>
<comment type="caution">
    <text evidence="2">The sequence shown here is derived from an EMBL/GenBank/DDBJ whole genome shotgun (WGS) entry which is preliminary data.</text>
</comment>
<accession>A0A7Y0WSZ9</accession>
<dbReference type="AlphaFoldDB" id="A0A7Y0WSZ9"/>
<dbReference type="InterPro" id="IPR001633">
    <property type="entry name" value="EAL_dom"/>
</dbReference>
<proteinExistence type="predicted"/>
<evidence type="ECO:0000259" key="1">
    <source>
        <dbReference type="PROSITE" id="PS50883"/>
    </source>
</evidence>
<dbReference type="Pfam" id="PF00563">
    <property type="entry name" value="EAL"/>
    <property type="match status" value="1"/>
</dbReference>
<feature type="domain" description="EAL" evidence="1">
    <location>
        <begin position="1"/>
        <end position="113"/>
    </location>
</feature>
<dbReference type="EMBL" id="JABCKY010000003">
    <property type="protein sequence ID" value="NMT64317.1"/>
    <property type="molecule type" value="Genomic_DNA"/>
</dbReference>
<dbReference type="SUPFAM" id="SSF141868">
    <property type="entry name" value="EAL domain-like"/>
    <property type="match status" value="1"/>
</dbReference>